<keyword evidence="2" id="KW-1185">Reference proteome</keyword>
<dbReference type="HOGENOM" id="CLU_2132810_0_0_1"/>
<proteinExistence type="predicted"/>
<accession>C0NGK0</accession>
<dbReference type="RefSeq" id="XP_045289416.1">
    <property type="nucleotide sequence ID" value="XM_045429521.1"/>
</dbReference>
<sequence>MWKLPYLPVKFDPTELIGSLKPMAPLEEVVYLHFLCEVWRHQSARGPAPWPRRSGKGGRSNCDDEAFDGAVLGYKMENIDYGTELANGEHIRIARGGDGAIMARMIVRVKGVK</sequence>
<dbReference type="AlphaFoldDB" id="C0NGK0"/>
<organism evidence="1 2">
    <name type="scientific">Ajellomyces capsulatus (strain G186AR / H82 / ATCC MYA-2454 / RMSCC 2432)</name>
    <name type="common">Darling's disease fungus</name>
    <name type="synonym">Histoplasma capsulatum</name>
    <dbReference type="NCBI Taxonomy" id="447093"/>
    <lineage>
        <taxon>Eukaryota</taxon>
        <taxon>Fungi</taxon>
        <taxon>Dikarya</taxon>
        <taxon>Ascomycota</taxon>
        <taxon>Pezizomycotina</taxon>
        <taxon>Eurotiomycetes</taxon>
        <taxon>Eurotiomycetidae</taxon>
        <taxon>Onygenales</taxon>
        <taxon>Ajellomycetaceae</taxon>
        <taxon>Histoplasma</taxon>
    </lineage>
</organism>
<dbReference type="Proteomes" id="UP000001631">
    <property type="component" value="Unassembled WGS sequence"/>
</dbReference>
<dbReference type="GeneID" id="69035488"/>
<gene>
    <name evidence="1" type="ORF">HCBG_02472</name>
</gene>
<reference evidence="1" key="1">
    <citation type="submission" date="2009-02" db="EMBL/GenBank/DDBJ databases">
        <title>The Genome Sequence of Ajellomyces capsulatus strain G186AR.</title>
        <authorList>
            <consortium name="The Broad Institute Genome Sequencing Platform"/>
            <person name="Champion M."/>
            <person name="Cuomo C."/>
            <person name="Ma L.-J."/>
            <person name="Henn M.R."/>
            <person name="Sil A."/>
            <person name="Goldman B."/>
            <person name="Young S.K."/>
            <person name="Kodira C.D."/>
            <person name="Zeng Q."/>
            <person name="Koehrsen M."/>
            <person name="Alvarado L."/>
            <person name="Berlin A."/>
            <person name="Borenstein D."/>
            <person name="Chen Z."/>
            <person name="Engels R."/>
            <person name="Freedman E."/>
            <person name="Gellesch M."/>
            <person name="Goldberg J."/>
            <person name="Griggs A."/>
            <person name="Gujja S."/>
            <person name="Heiman D."/>
            <person name="Hepburn T."/>
            <person name="Howarth C."/>
            <person name="Jen D."/>
            <person name="Larson L."/>
            <person name="Lewis B."/>
            <person name="Mehta T."/>
            <person name="Park D."/>
            <person name="Pearson M."/>
            <person name="Roberts A."/>
            <person name="Saif S."/>
            <person name="Shea T."/>
            <person name="Shenoy N."/>
            <person name="Sisk P."/>
            <person name="Stolte C."/>
            <person name="Sykes S."/>
            <person name="Walk T."/>
            <person name="White J."/>
            <person name="Yandava C."/>
            <person name="Klein B."/>
            <person name="McEwen J.G."/>
            <person name="Puccia R."/>
            <person name="Goldman G.H."/>
            <person name="Felipe M.S."/>
            <person name="Nino-Vega G."/>
            <person name="San-Blas G."/>
            <person name="Taylor J."/>
            <person name="Mendoza L."/>
            <person name="Galagan J."/>
            <person name="Nusbaum C."/>
            <person name="Birren B."/>
        </authorList>
    </citation>
    <scope>NUCLEOTIDE SEQUENCE</scope>
    <source>
        <strain evidence="1">G186AR</strain>
    </source>
</reference>
<evidence type="ECO:0000313" key="2">
    <source>
        <dbReference type="Proteomes" id="UP000001631"/>
    </source>
</evidence>
<evidence type="ECO:0000313" key="1">
    <source>
        <dbReference type="EMBL" id="EEH08935.1"/>
    </source>
</evidence>
<protein>
    <submittedName>
        <fullName evidence="1">Uncharacterized protein</fullName>
    </submittedName>
</protein>
<dbReference type="InParanoid" id="C0NGK0"/>
<name>C0NGK0_AJECG</name>
<dbReference type="EMBL" id="GG663365">
    <property type="protein sequence ID" value="EEH08935.1"/>
    <property type="molecule type" value="Genomic_DNA"/>
</dbReference>